<dbReference type="InterPro" id="IPR017896">
    <property type="entry name" value="4Fe4S_Fe-S-bd"/>
</dbReference>
<name>A0A0K0DGU6_ANGCA</name>
<accession>A0A0K0DGU6</accession>
<feature type="domain" description="4Fe-4S ferredoxin-type" evidence="2">
    <location>
        <begin position="12"/>
        <end position="43"/>
    </location>
</feature>
<reference evidence="4" key="2">
    <citation type="submission" date="2017-02" db="UniProtKB">
        <authorList>
            <consortium name="WormBaseParasite"/>
        </authorList>
    </citation>
    <scope>IDENTIFICATION</scope>
</reference>
<dbReference type="PROSITE" id="PS51379">
    <property type="entry name" value="4FE4S_FER_2"/>
    <property type="match status" value="1"/>
</dbReference>
<dbReference type="InterPro" id="IPR002602">
    <property type="entry name" value="DB"/>
</dbReference>
<proteinExistence type="predicted"/>
<dbReference type="AlphaFoldDB" id="A0A0K0DGU6"/>
<keyword evidence="1" id="KW-0732">Signal</keyword>
<protein>
    <submittedName>
        <fullName evidence="4">4Fe-4S ferredoxin-type domain-containing protein</fullName>
    </submittedName>
</protein>
<dbReference type="STRING" id="6313.A0A0K0DGU6"/>
<feature type="chain" id="PRO_5005326792" evidence="1">
    <location>
        <begin position="21"/>
        <end position="221"/>
    </location>
</feature>
<dbReference type="PANTHER" id="PTHR46705">
    <property type="entry name" value="PROTEIN CBG09805"/>
    <property type="match status" value="1"/>
</dbReference>
<evidence type="ECO:0000259" key="2">
    <source>
        <dbReference type="PROSITE" id="PS51379"/>
    </source>
</evidence>
<organism evidence="3 4">
    <name type="scientific">Angiostrongylus cantonensis</name>
    <name type="common">Rat lungworm</name>
    <dbReference type="NCBI Taxonomy" id="6313"/>
    <lineage>
        <taxon>Eukaryota</taxon>
        <taxon>Metazoa</taxon>
        <taxon>Ecdysozoa</taxon>
        <taxon>Nematoda</taxon>
        <taxon>Chromadorea</taxon>
        <taxon>Rhabditida</taxon>
        <taxon>Rhabditina</taxon>
        <taxon>Rhabditomorpha</taxon>
        <taxon>Strongyloidea</taxon>
        <taxon>Metastrongylidae</taxon>
        <taxon>Angiostrongylus</taxon>
    </lineage>
</organism>
<evidence type="ECO:0000256" key="1">
    <source>
        <dbReference type="SAM" id="SignalP"/>
    </source>
</evidence>
<dbReference type="Pfam" id="PF01682">
    <property type="entry name" value="DB"/>
    <property type="match status" value="1"/>
</dbReference>
<sequence length="221" mass="24409">MNRFSLSLTVFFSISIPTDACIPYGCFGCLPACPIGLCIPTPRCVGGVCMAARARAARTFKDDTAVRQIVSTQIQSSLSFGSACPATTLSLIHFCASGGVDHSRCCRAAGVQPECIEFCDQKGEPVEQHIHPPLFYKTLDGRGYRRDLSSNVDARLREKTLCGTQAMNSDRPDNTQELSISHLMCLNHFDSMKDCFVEYALTEYYRSKQAALDQSHRFTLN</sequence>
<evidence type="ECO:0000313" key="3">
    <source>
        <dbReference type="Proteomes" id="UP000035642"/>
    </source>
</evidence>
<reference evidence="3" key="1">
    <citation type="submission" date="2012-09" db="EMBL/GenBank/DDBJ databases">
        <authorList>
            <person name="Martin A.A."/>
        </authorList>
    </citation>
    <scope>NUCLEOTIDE SEQUENCE</scope>
</reference>
<dbReference type="Proteomes" id="UP000035642">
    <property type="component" value="Unassembled WGS sequence"/>
</dbReference>
<keyword evidence="3" id="KW-1185">Reference proteome</keyword>
<dbReference type="WBParaSite" id="ACAC_0001034501-mRNA-1">
    <property type="protein sequence ID" value="ACAC_0001034501-mRNA-1"/>
    <property type="gene ID" value="ACAC_0001034501"/>
</dbReference>
<feature type="signal peptide" evidence="1">
    <location>
        <begin position="1"/>
        <end position="20"/>
    </location>
</feature>
<dbReference type="PANTHER" id="PTHR46705:SF2">
    <property type="entry name" value="DOMAIN OF UNKNOWN FUNCTION DB DOMAIN-CONTAINING PROTEIN"/>
    <property type="match status" value="1"/>
</dbReference>
<evidence type="ECO:0000313" key="4">
    <source>
        <dbReference type="WBParaSite" id="ACAC_0001034501-mRNA-1"/>
    </source>
</evidence>